<evidence type="ECO:0008006" key="4">
    <source>
        <dbReference type="Google" id="ProtNLM"/>
    </source>
</evidence>
<dbReference type="EMBL" id="QFOD01000005">
    <property type="protein sequence ID" value="PZP33933.1"/>
    <property type="molecule type" value="Genomic_DNA"/>
</dbReference>
<comment type="caution">
    <text evidence="2">The sequence shown here is derived from an EMBL/GenBank/DDBJ whole genome shotgun (WGS) entry which is preliminary data.</text>
</comment>
<accession>A0A2W5DT70</accession>
<proteinExistence type="predicted"/>
<gene>
    <name evidence="2" type="ORF">DI603_07600</name>
</gene>
<protein>
    <recommendedName>
        <fullName evidence="4">PEP-CTERM protein-sorting domain-containing protein</fullName>
    </recommendedName>
</protein>
<evidence type="ECO:0000256" key="1">
    <source>
        <dbReference type="SAM" id="SignalP"/>
    </source>
</evidence>
<organism evidence="2 3">
    <name type="scientific">Roseateles depolymerans</name>
    <dbReference type="NCBI Taxonomy" id="76731"/>
    <lineage>
        <taxon>Bacteria</taxon>
        <taxon>Pseudomonadati</taxon>
        <taxon>Pseudomonadota</taxon>
        <taxon>Betaproteobacteria</taxon>
        <taxon>Burkholderiales</taxon>
        <taxon>Sphaerotilaceae</taxon>
        <taxon>Roseateles</taxon>
    </lineage>
</organism>
<evidence type="ECO:0000313" key="2">
    <source>
        <dbReference type="EMBL" id="PZP33933.1"/>
    </source>
</evidence>
<name>A0A2W5DT70_9BURK</name>
<feature type="chain" id="PRO_5015892010" description="PEP-CTERM protein-sorting domain-containing protein" evidence="1">
    <location>
        <begin position="22"/>
        <end position="198"/>
    </location>
</feature>
<sequence length="198" mass="20371">MPRLSTLGTAAALLLAGGAQAADLVNIKGYGDDGAGANIYGYPVAPGSTVSLINPVMLTLAAGDYSIADAWGLPGALYDAWNFQTGAAGSWGTHYVAAELMQDGSYQVVLDGNGPGDPTCHNHFCAWDTEEAARDAFLAAAPYTIHLGHTAQLAFVSADYALGDNAGGISLLVSPVPEPPAALLLALGLGSMRRLRRR</sequence>
<dbReference type="AlphaFoldDB" id="A0A2W5DT70"/>
<reference evidence="2 3" key="1">
    <citation type="submission" date="2017-08" db="EMBL/GenBank/DDBJ databases">
        <title>Infants hospitalized years apart are colonized by the same room-sourced microbial strains.</title>
        <authorList>
            <person name="Brooks B."/>
            <person name="Olm M.R."/>
            <person name="Firek B.A."/>
            <person name="Baker R."/>
            <person name="Thomas B.C."/>
            <person name="Morowitz M.J."/>
            <person name="Banfield J.F."/>
        </authorList>
    </citation>
    <scope>NUCLEOTIDE SEQUENCE [LARGE SCALE GENOMIC DNA]</scope>
    <source>
        <strain evidence="2">S2_012_000_R2_81</strain>
    </source>
</reference>
<keyword evidence="1" id="KW-0732">Signal</keyword>
<feature type="signal peptide" evidence="1">
    <location>
        <begin position="1"/>
        <end position="21"/>
    </location>
</feature>
<dbReference type="Proteomes" id="UP000249633">
    <property type="component" value="Unassembled WGS sequence"/>
</dbReference>
<evidence type="ECO:0000313" key="3">
    <source>
        <dbReference type="Proteomes" id="UP000249633"/>
    </source>
</evidence>